<sequence length="282" mass="31117">MNTPALPAGFSLPNPLYALTLAQPWPQMFLLPEEPKRLENRMWMPPREQLVPGGWFALHGGRLPKSPKEFDECRDALDWVNSNVWGMSADPDEWEYQEDILATCVSGIFALARLGSVTTKRGQPWRTSDRYGWLLSDLIALPTPVQVRGSRDLWEVTGEALAAVAEQLGVKLAETRAPRPVTAPAPAAAPTMPTPAVLRPEGLFCPGVAVTRLPARPESDRMYGLPAGDDWATVICKRGKDGRETYSWCSRLTSETGQGSRQQFETWLALLRDAAFMKSGAA</sequence>
<name>A0AAU6Q8V2_9DEIO</name>
<geneLocation type="plasmid" evidence="1">
    <name>p2</name>
</geneLocation>
<evidence type="ECO:0000313" key="1">
    <source>
        <dbReference type="EMBL" id="WYF46766.1"/>
    </source>
</evidence>
<dbReference type="AlphaFoldDB" id="A0AAU6Q8V2"/>
<accession>A0AAU6Q8V2</accession>
<keyword evidence="1" id="KW-0614">Plasmid</keyword>
<protein>
    <submittedName>
        <fullName evidence="1">Uncharacterized protein</fullName>
    </submittedName>
</protein>
<reference evidence="1" key="1">
    <citation type="submission" date="2024-03" db="EMBL/GenBank/DDBJ databases">
        <title>Deinococcus weizhi sp. nov., isolated from human skin.</title>
        <authorList>
            <person name="Wei Z."/>
            <person name="Tian F."/>
            <person name="Yang C."/>
            <person name="Xin L.T."/>
            <person name="Wen Z.J."/>
            <person name="Lan K.C."/>
            <person name="Yu L."/>
            <person name="Zhe W."/>
            <person name="Dan F.D."/>
            <person name="Jun W."/>
            <person name="Rui Z."/>
            <person name="Yong X.J."/>
            <person name="Ting Y."/>
            <person name="Wei X."/>
            <person name="Xu Z.G."/>
            <person name="Xin Z."/>
            <person name="Dong F.G."/>
            <person name="Ni X.M."/>
            <person name="Zheng M.G."/>
            <person name="Chun Y."/>
            <person name="Qian W.X."/>
        </authorList>
    </citation>
    <scope>NUCLEOTIDE SEQUENCE</scope>
    <source>
        <strain evidence="1">VB142</strain>
        <plasmid evidence="1">p2</plasmid>
    </source>
</reference>
<gene>
    <name evidence="1" type="ORF">WDJ50_18555</name>
</gene>
<organism evidence="1">
    <name type="scientific">Deinococcus sp. VB142</name>
    <dbReference type="NCBI Taxonomy" id="3112952"/>
    <lineage>
        <taxon>Bacteria</taxon>
        <taxon>Thermotogati</taxon>
        <taxon>Deinococcota</taxon>
        <taxon>Deinococci</taxon>
        <taxon>Deinococcales</taxon>
        <taxon>Deinococcaceae</taxon>
        <taxon>Deinococcus</taxon>
    </lineage>
</organism>
<dbReference type="RefSeq" id="WP_339098275.1">
    <property type="nucleotide sequence ID" value="NZ_CP149785.1"/>
</dbReference>
<proteinExistence type="predicted"/>
<dbReference type="EMBL" id="CP149785">
    <property type="protein sequence ID" value="WYF46766.1"/>
    <property type="molecule type" value="Genomic_DNA"/>
</dbReference>